<feature type="compositionally biased region" description="Basic and acidic residues" evidence="1">
    <location>
        <begin position="1203"/>
        <end position="1221"/>
    </location>
</feature>
<feature type="region of interest" description="Disordered" evidence="1">
    <location>
        <begin position="966"/>
        <end position="1403"/>
    </location>
</feature>
<keyword evidence="3" id="KW-1185">Reference proteome</keyword>
<dbReference type="EMBL" id="ML976018">
    <property type="protein sequence ID" value="KAF1944283.1"/>
    <property type="molecule type" value="Genomic_DNA"/>
</dbReference>
<dbReference type="GO" id="GO:0003676">
    <property type="term" value="F:nucleic acid binding"/>
    <property type="evidence" value="ECO:0007669"/>
    <property type="project" value="InterPro"/>
</dbReference>
<name>A0A6A5SVN6_9PLEO</name>
<feature type="compositionally biased region" description="Polar residues" evidence="1">
    <location>
        <begin position="523"/>
        <end position="537"/>
    </location>
</feature>
<feature type="compositionally biased region" description="Polar residues" evidence="1">
    <location>
        <begin position="338"/>
        <end position="347"/>
    </location>
</feature>
<dbReference type="CDD" id="cd00590">
    <property type="entry name" value="RRM_SF"/>
    <property type="match status" value="1"/>
</dbReference>
<feature type="compositionally biased region" description="Polar residues" evidence="1">
    <location>
        <begin position="677"/>
        <end position="689"/>
    </location>
</feature>
<feature type="compositionally biased region" description="Polar residues" evidence="1">
    <location>
        <begin position="966"/>
        <end position="989"/>
    </location>
</feature>
<accession>A0A6A5SVN6</accession>
<dbReference type="Proteomes" id="UP000800038">
    <property type="component" value="Unassembled WGS sequence"/>
</dbReference>
<dbReference type="InterPro" id="IPR035979">
    <property type="entry name" value="RBD_domain_sf"/>
</dbReference>
<feature type="compositionally biased region" description="Low complexity" evidence="1">
    <location>
        <begin position="1"/>
        <end position="31"/>
    </location>
</feature>
<feature type="compositionally biased region" description="Basic and acidic residues" evidence="1">
    <location>
        <begin position="553"/>
        <end position="568"/>
    </location>
</feature>
<feature type="region of interest" description="Disordered" evidence="1">
    <location>
        <begin position="664"/>
        <end position="796"/>
    </location>
</feature>
<feature type="compositionally biased region" description="Low complexity" evidence="1">
    <location>
        <begin position="225"/>
        <end position="249"/>
    </location>
</feature>
<feature type="compositionally biased region" description="Polar residues" evidence="1">
    <location>
        <begin position="254"/>
        <end position="286"/>
    </location>
</feature>
<feature type="compositionally biased region" description="Basic and acidic residues" evidence="1">
    <location>
        <begin position="1101"/>
        <end position="1116"/>
    </location>
</feature>
<proteinExistence type="predicted"/>
<feature type="compositionally biased region" description="Polar residues" evidence="1">
    <location>
        <begin position="1014"/>
        <end position="1037"/>
    </location>
</feature>
<organism evidence="2 3">
    <name type="scientific">Clathrospora elynae</name>
    <dbReference type="NCBI Taxonomy" id="706981"/>
    <lineage>
        <taxon>Eukaryota</taxon>
        <taxon>Fungi</taxon>
        <taxon>Dikarya</taxon>
        <taxon>Ascomycota</taxon>
        <taxon>Pezizomycotina</taxon>
        <taxon>Dothideomycetes</taxon>
        <taxon>Pleosporomycetidae</taxon>
        <taxon>Pleosporales</taxon>
        <taxon>Diademaceae</taxon>
        <taxon>Clathrospora</taxon>
    </lineage>
</organism>
<evidence type="ECO:0000256" key="1">
    <source>
        <dbReference type="SAM" id="MobiDB-lite"/>
    </source>
</evidence>
<sequence length="1512" mass="162293">MSGPPTATDDAAISTATTTTITTTTTTTDSTMAAPAQTATNPPKPGPGSGAAFFSTERCTRAPRSQGPFPPVLVRSDKIAGVVDAAKLLQKEFKAECLCIFPGQGWAVEDLWDAEDIHLETRPFCHEMLTFIERDTYYAALDFAAAWSRQYPDRVDFAQEDMGDIKDANNDLGIVDKVFVVGETDVYPRTFLWHVANLMLIARTEAGRVSTAALAMDGEQEAASKKAAPAKTEAPAAATASSTHTNAPTDPGRSKTNCKSTPSPSRPYQLTASTEPSSTVATSTRSPFMPPAALHPSGTRTGFQRVPSYGPLQPGGYHTQQNGSNIMSPNMHPQAMNFQRGNRNTGSGSHGQPMPPHGWAENVTRRLSGPYPRARPGPMSNIQSPQFMPATMAMGQHVMVPIIPPAMQPHFQGPPLMPPAGYTVQHIDHPMPPHGGVPYHPGPMHQDPRGMLIGDMTNNMQYQNNMAPHHALPPAPTPRRGSSGLYNPYEGTKRKFNDTAPHNGGKKGGPSSFMNQPDRPRKNSTSGGRSAYNNSTADRIANMPHKGASHTDFNSRRRVSEDDPKITQDSKAGCNREWIGPDNSTVTELWIGDLPLDAQPVDIVRLFQQGVNISPTDASIKGPYGFAVFASTSDARTALALGKHNPRLRDGLVPVTVTVPRRYYQKETAPSMRRESFNSGLNFGQTHTNHAGDRSTRGGPRMSSHDEQSAITRVDAAAARPKASYSPQDARSDLHKKSARQSESGHPHFTGSPESQKSKRPQSSPTKQAKLTRGAPIEKVSTKAEATEVSGQADASGSTLVVAEVKMAINNAPVSEESITDAAEPAVSTTSDSATTADKISATLEDTVSVIGEVADVLDHASSKPLEHQEVPKISHDDEKPRTKSNVELSPDNRASAVDNLPKAEDAVPLAEPAITEAKNAKDKPSDVSMLDSTPHPADEPVSDDEAKNEISFHSAQEVQTEFAQVELQSEPQNELIANQGTTTSTLSCTEKAPQPTDTFSPSVTSEEIKQEESQAPLTQSEQQVTATSTPEATSQDIQEDKAVHAQDLTAMPPEKVVVAPAPDGEAMTTSTEASPVEAKKRHGAQQMQSLHPFAKPNKRKEKEAKKKQQKKDEKAMAFTKPDGGTAVQAKTEQPKASGDTPADAETPVKPAKEATASQTAQSSKKFKGRTKVATACTADQEKLVEIKDEQSGKPNGDSASKVPKEIDSVTHKADVAETSKLKPTPQVCSTASGACADIPEVKASDPSSPPGPGLSPHVPATPHDVRALPKKQMKPVPAVPHLDLPFRPSTHNQGSQLNSISSPTHSSTTNMPQPPKQDVSLNESSSRRSSAASSDTLNPEDEDHRSPDFNTPTPSEDDAAGADTTQVDASQNETPKKKKKKNKKNKSKNNKNSAADAEPVDAAKATLPSKVARFTADFGFYDPFASQMSHIDAIRRAHKYDTTSYFARTNKKMAEEKEKAKEAAKSEEATKADKAQKAKLSSSLDTFQREFGTKASDGGKKLTQEDLNLLF</sequence>
<protein>
    <recommendedName>
        <fullName evidence="4">RRM domain-containing protein</fullName>
    </recommendedName>
</protein>
<feature type="compositionally biased region" description="Polar residues" evidence="1">
    <location>
        <begin position="996"/>
        <end position="1006"/>
    </location>
</feature>
<dbReference type="SUPFAM" id="SSF54928">
    <property type="entry name" value="RNA-binding domain, RBD"/>
    <property type="match status" value="1"/>
</dbReference>
<evidence type="ECO:0008006" key="4">
    <source>
        <dbReference type="Google" id="ProtNLM"/>
    </source>
</evidence>
<feature type="compositionally biased region" description="Polar residues" evidence="1">
    <location>
        <begin position="1290"/>
        <end position="1312"/>
    </location>
</feature>
<feature type="region of interest" description="Disordered" evidence="1">
    <location>
        <begin position="465"/>
        <end position="575"/>
    </location>
</feature>
<dbReference type="OrthoDB" id="3800936at2759"/>
<feature type="compositionally biased region" description="Basic and acidic residues" evidence="1">
    <location>
        <begin position="1457"/>
        <end position="1477"/>
    </location>
</feature>
<feature type="region of interest" description="Disordered" evidence="1">
    <location>
        <begin position="861"/>
        <end position="952"/>
    </location>
</feature>
<feature type="compositionally biased region" description="Polar residues" evidence="1">
    <location>
        <begin position="1364"/>
        <end position="1374"/>
    </location>
</feature>
<feature type="region of interest" description="Disordered" evidence="1">
    <location>
        <begin position="1"/>
        <end position="54"/>
    </location>
</feature>
<feature type="region of interest" description="Disordered" evidence="1">
    <location>
        <begin position="224"/>
        <end position="301"/>
    </location>
</feature>
<feature type="region of interest" description="Disordered" evidence="1">
    <location>
        <begin position="1457"/>
        <end position="1483"/>
    </location>
</feature>
<evidence type="ECO:0000313" key="2">
    <source>
        <dbReference type="EMBL" id="KAF1944283.1"/>
    </source>
</evidence>
<feature type="compositionally biased region" description="Basic and acidic residues" evidence="1">
    <location>
        <begin position="1180"/>
        <end position="1192"/>
    </location>
</feature>
<reference evidence="2" key="1">
    <citation type="journal article" date="2020" name="Stud. Mycol.">
        <title>101 Dothideomycetes genomes: a test case for predicting lifestyles and emergence of pathogens.</title>
        <authorList>
            <person name="Haridas S."/>
            <person name="Albert R."/>
            <person name="Binder M."/>
            <person name="Bloem J."/>
            <person name="Labutti K."/>
            <person name="Salamov A."/>
            <person name="Andreopoulos B."/>
            <person name="Baker S."/>
            <person name="Barry K."/>
            <person name="Bills G."/>
            <person name="Bluhm B."/>
            <person name="Cannon C."/>
            <person name="Castanera R."/>
            <person name="Culley D."/>
            <person name="Daum C."/>
            <person name="Ezra D."/>
            <person name="Gonzalez J."/>
            <person name="Henrissat B."/>
            <person name="Kuo A."/>
            <person name="Liang C."/>
            <person name="Lipzen A."/>
            <person name="Lutzoni F."/>
            <person name="Magnuson J."/>
            <person name="Mondo S."/>
            <person name="Nolan M."/>
            <person name="Ohm R."/>
            <person name="Pangilinan J."/>
            <person name="Park H.-J."/>
            <person name="Ramirez L."/>
            <person name="Alfaro M."/>
            <person name="Sun H."/>
            <person name="Tritt A."/>
            <person name="Yoshinaga Y."/>
            <person name="Zwiers L.-H."/>
            <person name="Turgeon B."/>
            <person name="Goodwin S."/>
            <person name="Spatafora J."/>
            <person name="Crous P."/>
            <person name="Grigoriev I."/>
        </authorList>
    </citation>
    <scope>NUCLEOTIDE SEQUENCE</scope>
    <source>
        <strain evidence="2">CBS 161.51</strain>
    </source>
</reference>
<evidence type="ECO:0000313" key="3">
    <source>
        <dbReference type="Proteomes" id="UP000800038"/>
    </source>
</evidence>
<gene>
    <name evidence="2" type="ORF">EJ02DRAFT_420609</name>
</gene>
<feature type="region of interest" description="Disordered" evidence="1">
    <location>
        <begin position="338"/>
        <end position="382"/>
    </location>
</feature>
<feature type="compositionally biased region" description="Basic and acidic residues" evidence="1">
    <location>
        <begin position="861"/>
        <end position="882"/>
    </location>
</feature>
<feature type="compositionally biased region" description="Basic residues" evidence="1">
    <location>
        <begin position="1377"/>
        <end position="1390"/>
    </location>
</feature>
<feature type="compositionally biased region" description="Low complexity" evidence="1">
    <location>
        <begin position="1391"/>
        <end position="1403"/>
    </location>
</feature>